<reference evidence="3 4" key="1">
    <citation type="submission" date="2019-11" db="EMBL/GenBank/DDBJ databases">
        <authorList>
            <person name="Im W.T."/>
        </authorList>
    </citation>
    <scope>NUCLEOTIDE SEQUENCE [LARGE SCALE GENOMIC DNA]</scope>
    <source>
        <strain evidence="3 4">SB-02</strain>
    </source>
</reference>
<keyword evidence="2" id="KW-0812">Transmembrane</keyword>
<dbReference type="Proteomes" id="UP000426027">
    <property type="component" value="Chromosome"/>
</dbReference>
<evidence type="ECO:0008006" key="5">
    <source>
        <dbReference type="Google" id="ProtNLM"/>
    </source>
</evidence>
<dbReference type="AlphaFoldDB" id="A0A6I6GL80"/>
<dbReference type="GO" id="GO:0051301">
    <property type="term" value="P:cell division"/>
    <property type="evidence" value="ECO:0007669"/>
    <property type="project" value="UniProtKB-KW"/>
</dbReference>
<dbReference type="KEGG" id="fls:GLV81_14840"/>
<gene>
    <name evidence="3" type="ORF">GLV81_14840</name>
</gene>
<feature type="region of interest" description="Disordered" evidence="1">
    <location>
        <begin position="308"/>
        <end position="347"/>
    </location>
</feature>
<evidence type="ECO:0000256" key="2">
    <source>
        <dbReference type="SAM" id="Phobius"/>
    </source>
</evidence>
<evidence type="ECO:0000256" key="1">
    <source>
        <dbReference type="SAM" id="MobiDB-lite"/>
    </source>
</evidence>
<keyword evidence="2" id="KW-1133">Transmembrane helix</keyword>
<keyword evidence="2" id="KW-0472">Membrane</keyword>
<name>A0A6I6GL80_9BACT</name>
<organism evidence="3 4">
    <name type="scientific">Phnomibacter ginsenosidimutans</name>
    <dbReference type="NCBI Taxonomy" id="2676868"/>
    <lineage>
        <taxon>Bacteria</taxon>
        <taxon>Pseudomonadati</taxon>
        <taxon>Bacteroidota</taxon>
        <taxon>Chitinophagia</taxon>
        <taxon>Chitinophagales</taxon>
        <taxon>Chitinophagaceae</taxon>
        <taxon>Phnomibacter</taxon>
    </lineage>
</organism>
<sequence length="347" mass="38640">MSKRKIYRILGNTVWLLLIAGVVVLMFTSMQVRETKPCAGVIINIDAVEGKIFIEEKDVRNMLAASVGGNLKSDIHQFDLRKMEERLRKEIWIQDAQLYVDNEAVLHVNIQERVPLARIFDTQGSTFYIDSAGMQLPISRSDRAEVPVFTGLPALNNNNKAMHKQAIAAVLKVVSAMQQDEFWDAQAAQIEYLPGNRFELYPAIGFHTVDLGDTSDMKNKLQRLKLFYQQVMAKQPIDAYSRISVAFKNQIVASKGADSLRSVDAAQALKLFNQLVEQSKNEVNATAIEMTAGQGRIVQEAETGIKTELPVTTNNKTPAANNKPITPKNNDSVKTPKAILSPNNNNN</sequence>
<evidence type="ECO:0000313" key="3">
    <source>
        <dbReference type="EMBL" id="QGW29215.1"/>
    </source>
</evidence>
<dbReference type="RefSeq" id="WP_157479568.1">
    <property type="nucleotide sequence ID" value="NZ_CP046566.1"/>
</dbReference>
<feature type="compositionally biased region" description="Low complexity" evidence="1">
    <location>
        <begin position="312"/>
        <end position="324"/>
    </location>
</feature>
<dbReference type="EMBL" id="CP046566">
    <property type="protein sequence ID" value="QGW29215.1"/>
    <property type="molecule type" value="Genomic_DNA"/>
</dbReference>
<protein>
    <recommendedName>
        <fullName evidence="5">Cell division protein FtsQ</fullName>
    </recommendedName>
</protein>
<feature type="transmembrane region" description="Helical" evidence="2">
    <location>
        <begin position="12"/>
        <end position="30"/>
    </location>
</feature>
<evidence type="ECO:0000313" key="4">
    <source>
        <dbReference type="Proteomes" id="UP000426027"/>
    </source>
</evidence>
<accession>A0A6I6GL80</accession>
<keyword evidence="4" id="KW-1185">Reference proteome</keyword>
<proteinExistence type="predicted"/>